<sequence length="293" mass="32220">MSTSKLLVVFGATGNQGGSVVDQFLSQAGWQIRALTRDPSSAKAQALASRGAEVAHVDLDKPDTLPAALKGANAVFTQVIDAVAKVPTLERFILSSLSNSAKWSNGKYTHVHHFDSKAKAAEYAQDTYPELWKKTSIFQAGFFLTNYVGMMAPIKNGDGVVRFVGYLEQDVKVPLIAAEEDTGHFVRELIVTEAAGKNLIAYRAWLTVKEIAESFSRATGMKAEAVTLPKGHFPPEMPEEMRLELGDNFACINEFGYEARNDPTVIHPQQLQSPPRLATVEEYFKNLDWSKVL</sequence>
<keyword evidence="6" id="KW-1185">Reference proteome</keyword>
<dbReference type="InterPro" id="IPR051164">
    <property type="entry name" value="NmrA-like_oxidored"/>
</dbReference>
<comment type="similarity">
    <text evidence="1">Belongs to the NmrA-type oxidoreductase family.</text>
</comment>
<evidence type="ECO:0000256" key="2">
    <source>
        <dbReference type="ARBA" id="ARBA00022857"/>
    </source>
</evidence>
<keyword evidence="2" id="KW-0521">NADP</keyword>
<dbReference type="InterPro" id="IPR008030">
    <property type="entry name" value="NmrA-like"/>
</dbReference>
<evidence type="ECO:0000313" key="6">
    <source>
        <dbReference type="Proteomes" id="UP000813385"/>
    </source>
</evidence>
<dbReference type="PANTHER" id="PTHR42748">
    <property type="entry name" value="NITROGEN METABOLITE REPRESSION PROTEIN NMRA FAMILY MEMBER"/>
    <property type="match status" value="1"/>
</dbReference>
<proteinExistence type="inferred from homology"/>
<dbReference type="GO" id="GO:0016491">
    <property type="term" value="F:oxidoreductase activity"/>
    <property type="evidence" value="ECO:0007669"/>
    <property type="project" value="UniProtKB-KW"/>
</dbReference>
<dbReference type="EMBL" id="JAGPXD010000001">
    <property type="protein sequence ID" value="KAH7376637.1"/>
    <property type="molecule type" value="Genomic_DNA"/>
</dbReference>
<dbReference type="AlphaFoldDB" id="A0A8K0X986"/>
<dbReference type="Pfam" id="PF05368">
    <property type="entry name" value="NmrA"/>
    <property type="match status" value="1"/>
</dbReference>
<gene>
    <name evidence="5" type="ORF">B0T11DRAFT_314911</name>
</gene>
<dbReference type="OrthoDB" id="3358371at2759"/>
<name>A0A8K0X986_9PEZI</name>
<evidence type="ECO:0000259" key="4">
    <source>
        <dbReference type="Pfam" id="PF05368"/>
    </source>
</evidence>
<accession>A0A8K0X986</accession>
<protein>
    <recommendedName>
        <fullName evidence="4">NmrA-like domain-containing protein</fullName>
    </recommendedName>
</protein>
<dbReference type="InterPro" id="IPR036291">
    <property type="entry name" value="NAD(P)-bd_dom_sf"/>
</dbReference>
<keyword evidence="3" id="KW-0560">Oxidoreductase</keyword>
<evidence type="ECO:0000313" key="5">
    <source>
        <dbReference type="EMBL" id="KAH7376637.1"/>
    </source>
</evidence>
<evidence type="ECO:0000256" key="3">
    <source>
        <dbReference type="ARBA" id="ARBA00023002"/>
    </source>
</evidence>
<organism evidence="5 6">
    <name type="scientific">Plectosphaerella cucumerina</name>
    <dbReference type="NCBI Taxonomy" id="40658"/>
    <lineage>
        <taxon>Eukaryota</taxon>
        <taxon>Fungi</taxon>
        <taxon>Dikarya</taxon>
        <taxon>Ascomycota</taxon>
        <taxon>Pezizomycotina</taxon>
        <taxon>Sordariomycetes</taxon>
        <taxon>Hypocreomycetidae</taxon>
        <taxon>Glomerellales</taxon>
        <taxon>Plectosphaerellaceae</taxon>
        <taxon>Plectosphaerella</taxon>
    </lineage>
</organism>
<dbReference type="SUPFAM" id="SSF51735">
    <property type="entry name" value="NAD(P)-binding Rossmann-fold domains"/>
    <property type="match status" value="1"/>
</dbReference>
<feature type="domain" description="NmrA-like" evidence="4">
    <location>
        <begin position="4"/>
        <end position="284"/>
    </location>
</feature>
<dbReference type="Proteomes" id="UP000813385">
    <property type="component" value="Unassembled WGS sequence"/>
</dbReference>
<comment type="caution">
    <text evidence="5">The sequence shown here is derived from an EMBL/GenBank/DDBJ whole genome shotgun (WGS) entry which is preliminary data.</text>
</comment>
<dbReference type="PANTHER" id="PTHR42748:SF30">
    <property type="entry name" value="NMRA-LIKE DOMAIN-CONTAINING PROTEIN"/>
    <property type="match status" value="1"/>
</dbReference>
<dbReference type="GO" id="GO:0005634">
    <property type="term" value="C:nucleus"/>
    <property type="evidence" value="ECO:0007669"/>
    <property type="project" value="TreeGrafter"/>
</dbReference>
<dbReference type="Gene3D" id="3.40.50.720">
    <property type="entry name" value="NAD(P)-binding Rossmann-like Domain"/>
    <property type="match status" value="1"/>
</dbReference>
<evidence type="ECO:0000256" key="1">
    <source>
        <dbReference type="ARBA" id="ARBA00006328"/>
    </source>
</evidence>
<dbReference type="CDD" id="cd05251">
    <property type="entry name" value="NmrA_like_SDR_a"/>
    <property type="match status" value="1"/>
</dbReference>
<reference evidence="5" key="1">
    <citation type="journal article" date="2021" name="Nat. Commun.">
        <title>Genetic determinants of endophytism in the Arabidopsis root mycobiome.</title>
        <authorList>
            <person name="Mesny F."/>
            <person name="Miyauchi S."/>
            <person name="Thiergart T."/>
            <person name="Pickel B."/>
            <person name="Atanasova L."/>
            <person name="Karlsson M."/>
            <person name="Huettel B."/>
            <person name="Barry K.W."/>
            <person name="Haridas S."/>
            <person name="Chen C."/>
            <person name="Bauer D."/>
            <person name="Andreopoulos W."/>
            <person name="Pangilinan J."/>
            <person name="LaButti K."/>
            <person name="Riley R."/>
            <person name="Lipzen A."/>
            <person name="Clum A."/>
            <person name="Drula E."/>
            <person name="Henrissat B."/>
            <person name="Kohler A."/>
            <person name="Grigoriev I.V."/>
            <person name="Martin F.M."/>
            <person name="Hacquard S."/>
        </authorList>
    </citation>
    <scope>NUCLEOTIDE SEQUENCE</scope>
    <source>
        <strain evidence="5">MPI-CAGE-AT-0016</strain>
    </source>
</reference>